<keyword evidence="4" id="KW-1185">Reference proteome</keyword>
<dbReference type="CDD" id="cd21377">
    <property type="entry name" value="CTWD_Cns1-like"/>
    <property type="match status" value="1"/>
</dbReference>
<accession>A0A0N5AJE4</accession>
<feature type="domain" description="Cns1/TTC4 wheel" evidence="3">
    <location>
        <begin position="294"/>
        <end position="384"/>
    </location>
</feature>
<dbReference type="PANTHER" id="PTHR46035:SF1">
    <property type="entry name" value="TETRATRICOPEPTIDE REPEAT PROTEIN 4"/>
    <property type="match status" value="1"/>
</dbReference>
<evidence type="ECO:0000313" key="4">
    <source>
        <dbReference type="Proteomes" id="UP000046393"/>
    </source>
</evidence>
<evidence type="ECO:0000259" key="3">
    <source>
        <dbReference type="Pfam" id="PF18972"/>
    </source>
</evidence>
<evidence type="ECO:0000313" key="5">
    <source>
        <dbReference type="WBParaSite" id="SMUV_0000458101-mRNA-1"/>
    </source>
</evidence>
<dbReference type="STRING" id="451379.A0A0N5AJE4"/>
<keyword evidence="1" id="KW-0677">Repeat</keyword>
<evidence type="ECO:0000256" key="1">
    <source>
        <dbReference type="ARBA" id="ARBA00022737"/>
    </source>
</evidence>
<dbReference type="GO" id="GO:0006457">
    <property type="term" value="P:protein folding"/>
    <property type="evidence" value="ECO:0007669"/>
    <property type="project" value="TreeGrafter"/>
</dbReference>
<dbReference type="GO" id="GO:0005634">
    <property type="term" value="C:nucleus"/>
    <property type="evidence" value="ECO:0007669"/>
    <property type="project" value="TreeGrafter"/>
</dbReference>
<proteinExistence type="predicted"/>
<dbReference type="WBParaSite" id="SMUV_0000458101-mRNA-1">
    <property type="protein sequence ID" value="SMUV_0000458101-mRNA-1"/>
    <property type="gene ID" value="SMUV_0000458101"/>
</dbReference>
<evidence type="ECO:0000256" key="2">
    <source>
        <dbReference type="ARBA" id="ARBA00022803"/>
    </source>
</evidence>
<dbReference type="InterPro" id="IPR011990">
    <property type="entry name" value="TPR-like_helical_dom_sf"/>
</dbReference>
<dbReference type="Proteomes" id="UP000046393">
    <property type="component" value="Unplaced"/>
</dbReference>
<dbReference type="GO" id="GO:0030544">
    <property type="term" value="F:Hsp70 protein binding"/>
    <property type="evidence" value="ECO:0007669"/>
    <property type="project" value="TreeGrafter"/>
</dbReference>
<dbReference type="InterPro" id="IPR044059">
    <property type="entry name" value="Csn1/TTC4_wheel"/>
</dbReference>
<sequence length="397" mass="46495">MDFDKKKKMSEEERLRLARKLDEDLDCFMEQLAAKKKNEPRKPFNFDEWCKDLEQHPAFMTELKPDAKGEYSEAVQALQALKYAEGSSEEERIDDAEHHKEEGNKYFKFKKYRWASDCYTNGIKVMCKNRKLNSVLYANRAAAQKHLSNIRSALRDCVFARKFDPSNCKAVTRGAECLIELDYGQQCLDWIESSRLQMPKKDKDDKAQEAFFAKLLELEKKAKHCQLLEAKNARKNKLVEKKDIAAKKRLLNAFSNRHLKFKPPFSFDSPEVFEWSQIEVFLPQTQSHQLVSLDDNDVLLWPLLIQYPEFGQVDFLKECSEESELGQVLDPIFQEAAEWDLEHSLRPDNVRYFITLDVYDENEVFEVYSNDTLKFIFSTKDYVITQGLPVVQVYLIA</sequence>
<dbReference type="PANTHER" id="PTHR46035">
    <property type="entry name" value="TETRATRICOPEPTIDE REPEAT PROTEIN 4"/>
    <property type="match status" value="1"/>
</dbReference>
<dbReference type="Gene3D" id="1.25.40.10">
    <property type="entry name" value="Tetratricopeptide repeat domain"/>
    <property type="match status" value="1"/>
</dbReference>
<dbReference type="AlphaFoldDB" id="A0A0N5AJE4"/>
<dbReference type="GO" id="GO:0005829">
    <property type="term" value="C:cytosol"/>
    <property type="evidence" value="ECO:0007669"/>
    <property type="project" value="TreeGrafter"/>
</dbReference>
<name>A0A0N5AJE4_9BILA</name>
<dbReference type="Pfam" id="PF18972">
    <property type="entry name" value="Wheel"/>
    <property type="match status" value="1"/>
</dbReference>
<protein>
    <submittedName>
        <fullName evidence="5">Wheel domain-containing protein</fullName>
    </submittedName>
</protein>
<reference evidence="5" key="1">
    <citation type="submission" date="2017-02" db="UniProtKB">
        <authorList>
            <consortium name="WormBaseParasite"/>
        </authorList>
    </citation>
    <scope>IDENTIFICATION</scope>
</reference>
<keyword evidence="2" id="KW-0802">TPR repeat</keyword>
<organism evidence="4 5">
    <name type="scientific">Syphacia muris</name>
    <dbReference type="NCBI Taxonomy" id="451379"/>
    <lineage>
        <taxon>Eukaryota</taxon>
        <taxon>Metazoa</taxon>
        <taxon>Ecdysozoa</taxon>
        <taxon>Nematoda</taxon>
        <taxon>Chromadorea</taxon>
        <taxon>Rhabditida</taxon>
        <taxon>Spirurina</taxon>
        <taxon>Oxyuridomorpha</taxon>
        <taxon>Oxyuroidea</taxon>
        <taxon>Oxyuridae</taxon>
        <taxon>Syphacia</taxon>
    </lineage>
</organism>
<dbReference type="SUPFAM" id="SSF48452">
    <property type="entry name" value="TPR-like"/>
    <property type="match status" value="1"/>
</dbReference>
<dbReference type="GO" id="GO:0051879">
    <property type="term" value="F:Hsp90 protein binding"/>
    <property type="evidence" value="ECO:0007669"/>
    <property type="project" value="InterPro"/>
</dbReference>